<dbReference type="Pfam" id="PF13302">
    <property type="entry name" value="Acetyltransf_3"/>
    <property type="match status" value="1"/>
</dbReference>
<keyword evidence="2" id="KW-0808">Transferase</keyword>
<evidence type="ECO:0000313" key="2">
    <source>
        <dbReference type="EMBL" id="TKC08814.1"/>
    </source>
</evidence>
<proteinExistence type="predicted"/>
<dbReference type="Proteomes" id="UP000307244">
    <property type="component" value="Unassembled WGS sequence"/>
</dbReference>
<sequence length="156" mass="17770">MIRLKSVESVNPQDLALQANNSAIARNMRDIFPHPYTIENARHFLDLARQKLVGHVFGIFENETFIGIGSIIPQTDIHRMNAEIGYWIGESYWGNGYGTQAVRLLVRYAFDELKLIRVYASVFESNKASMRVLEKSGFHLEVIIKSGIIKNDVVMD</sequence>
<evidence type="ECO:0000259" key="1">
    <source>
        <dbReference type="PROSITE" id="PS51186"/>
    </source>
</evidence>
<dbReference type="SUPFAM" id="SSF55729">
    <property type="entry name" value="Acyl-CoA N-acyltransferases (Nat)"/>
    <property type="match status" value="1"/>
</dbReference>
<name>A0A4U1CMW3_9SPHI</name>
<dbReference type="InterPro" id="IPR016181">
    <property type="entry name" value="Acyl_CoA_acyltransferase"/>
</dbReference>
<dbReference type="PROSITE" id="PS51186">
    <property type="entry name" value="GNAT"/>
    <property type="match status" value="1"/>
</dbReference>
<dbReference type="PANTHER" id="PTHR43328">
    <property type="entry name" value="ACETYLTRANSFERASE-RELATED"/>
    <property type="match status" value="1"/>
</dbReference>
<dbReference type="InterPro" id="IPR000182">
    <property type="entry name" value="GNAT_dom"/>
</dbReference>
<feature type="domain" description="N-acetyltransferase" evidence="1">
    <location>
        <begin position="2"/>
        <end position="156"/>
    </location>
</feature>
<dbReference type="Gene3D" id="3.40.630.30">
    <property type="match status" value="1"/>
</dbReference>
<dbReference type="AlphaFoldDB" id="A0A4U1CMW3"/>
<dbReference type="RefSeq" id="WP_136834233.1">
    <property type="nucleotide sequence ID" value="NZ_SWBQ01000001.1"/>
</dbReference>
<evidence type="ECO:0000313" key="3">
    <source>
        <dbReference type="Proteomes" id="UP000307244"/>
    </source>
</evidence>
<comment type="caution">
    <text evidence="2">The sequence shown here is derived from an EMBL/GenBank/DDBJ whole genome shotgun (WGS) entry which is preliminary data.</text>
</comment>
<dbReference type="PANTHER" id="PTHR43328:SF1">
    <property type="entry name" value="N-ACETYLTRANSFERASE DOMAIN-CONTAINING PROTEIN"/>
    <property type="match status" value="1"/>
</dbReference>
<organism evidence="2 3">
    <name type="scientific">Pedobacter frigoris</name>
    <dbReference type="NCBI Taxonomy" id="2571272"/>
    <lineage>
        <taxon>Bacteria</taxon>
        <taxon>Pseudomonadati</taxon>
        <taxon>Bacteroidota</taxon>
        <taxon>Sphingobacteriia</taxon>
        <taxon>Sphingobacteriales</taxon>
        <taxon>Sphingobacteriaceae</taxon>
        <taxon>Pedobacter</taxon>
    </lineage>
</organism>
<keyword evidence="3" id="KW-1185">Reference proteome</keyword>
<gene>
    <name evidence="2" type="ORF">FA047_01570</name>
</gene>
<dbReference type="OrthoDB" id="9811523at2"/>
<accession>A0A4U1CMW3</accession>
<dbReference type="GO" id="GO:0016747">
    <property type="term" value="F:acyltransferase activity, transferring groups other than amino-acyl groups"/>
    <property type="evidence" value="ECO:0007669"/>
    <property type="project" value="InterPro"/>
</dbReference>
<reference evidence="2 3" key="1">
    <citation type="submission" date="2019-04" db="EMBL/GenBank/DDBJ databases">
        <title>Pedobacter sp. RP-3-15 sp. nov., isolated from Arctic soil.</title>
        <authorList>
            <person name="Dahal R.H."/>
            <person name="Kim D.-U."/>
        </authorList>
    </citation>
    <scope>NUCLEOTIDE SEQUENCE [LARGE SCALE GENOMIC DNA]</scope>
    <source>
        <strain evidence="2 3">RP-3-15</strain>
    </source>
</reference>
<protein>
    <submittedName>
        <fullName evidence="2">GNAT family N-acetyltransferase</fullName>
    </submittedName>
</protein>
<dbReference type="EMBL" id="SWBQ01000001">
    <property type="protein sequence ID" value="TKC08814.1"/>
    <property type="molecule type" value="Genomic_DNA"/>
</dbReference>